<accession>A0ABR9ZM21</accession>
<comment type="caution">
    <text evidence="2">The sequence shown here is derived from an EMBL/GenBank/DDBJ whole genome shotgun (WGS) entry which is preliminary data.</text>
</comment>
<reference evidence="2 3" key="1">
    <citation type="submission" date="2020-11" db="EMBL/GenBank/DDBJ databases">
        <title>Fusibacter basophilias sp. nov.</title>
        <authorList>
            <person name="Qiu D."/>
        </authorList>
    </citation>
    <scope>NUCLEOTIDE SEQUENCE [LARGE SCALE GENOMIC DNA]</scope>
    <source>
        <strain evidence="2 3">Q10-2</strain>
    </source>
</reference>
<dbReference type="Pfam" id="PF01965">
    <property type="entry name" value="DJ-1_PfpI"/>
    <property type="match status" value="1"/>
</dbReference>
<name>A0ABR9ZM21_9FIRM</name>
<evidence type="ECO:0000259" key="1">
    <source>
        <dbReference type="Pfam" id="PF01965"/>
    </source>
</evidence>
<evidence type="ECO:0000313" key="2">
    <source>
        <dbReference type="EMBL" id="MBF4691523.1"/>
    </source>
</evidence>
<dbReference type="RefSeq" id="WP_194699773.1">
    <property type="nucleotide sequence ID" value="NZ_JADKNH010000001.1"/>
</dbReference>
<dbReference type="InterPro" id="IPR002818">
    <property type="entry name" value="DJ-1/PfpI"/>
</dbReference>
<protein>
    <submittedName>
        <fullName evidence="2">DJ-1/PfpI family protein</fullName>
    </submittedName>
</protein>
<dbReference type="InterPro" id="IPR029062">
    <property type="entry name" value="Class_I_gatase-like"/>
</dbReference>
<organism evidence="2 3">
    <name type="scientific">Fusibacter ferrireducens</name>
    <dbReference type="NCBI Taxonomy" id="2785058"/>
    <lineage>
        <taxon>Bacteria</taxon>
        <taxon>Bacillati</taxon>
        <taxon>Bacillota</taxon>
        <taxon>Clostridia</taxon>
        <taxon>Eubacteriales</taxon>
        <taxon>Eubacteriales Family XII. Incertae Sedis</taxon>
        <taxon>Fusibacter</taxon>
    </lineage>
</organism>
<dbReference type="Gene3D" id="3.40.50.880">
    <property type="match status" value="1"/>
</dbReference>
<dbReference type="SUPFAM" id="SSF52317">
    <property type="entry name" value="Class I glutamine amidotransferase-like"/>
    <property type="match status" value="1"/>
</dbReference>
<dbReference type="Proteomes" id="UP000614200">
    <property type="component" value="Unassembled WGS sequence"/>
</dbReference>
<gene>
    <name evidence="2" type="ORF">ISU02_00255</name>
</gene>
<keyword evidence="3" id="KW-1185">Reference proteome</keyword>
<feature type="domain" description="DJ-1/PfpI" evidence="1">
    <location>
        <begin position="2"/>
        <end position="169"/>
    </location>
</feature>
<sequence length="191" mass="21584">MKEVLFFIFDNMTDYEITFTMHMINTSENFKAITIAYEDKEIIGRSGAIYRPHRLVSDEQNIKCEGLILCGGWYGDLRPELKDLIGLLHKEEKLLGGICGAGTFLLAKAGVLENVRYTTPIVEWTDEHRAVFGPADVFPRNNYIEKPVVRDQNVITSLGNSFIDFTAEICNGLGAFESESDKEAFLAFMKQ</sequence>
<dbReference type="EMBL" id="JADKNH010000001">
    <property type="protein sequence ID" value="MBF4691523.1"/>
    <property type="molecule type" value="Genomic_DNA"/>
</dbReference>
<proteinExistence type="predicted"/>
<evidence type="ECO:0000313" key="3">
    <source>
        <dbReference type="Proteomes" id="UP000614200"/>
    </source>
</evidence>